<dbReference type="Proteomes" id="UP000279275">
    <property type="component" value="Unassembled WGS sequence"/>
</dbReference>
<name>A0A3M2KSQ0_9NOCA</name>
<protein>
    <submittedName>
        <fullName evidence="1">Uncharacterized protein</fullName>
    </submittedName>
</protein>
<dbReference type="EMBL" id="RFFH01000019">
    <property type="protein sequence ID" value="RMI28692.1"/>
    <property type="molecule type" value="Genomic_DNA"/>
</dbReference>
<gene>
    <name evidence="1" type="ORF">EBN03_29030</name>
</gene>
<proteinExistence type="predicted"/>
<sequence>MRCSAGPIGVAQIRNHSPGLFNGHVFPDRVSAPQAMTASAAVATSNGVTRIPLAELIAADSVAGSATAVALGVPAVTNSARPSEDGRAELSVWAARVSSCGCPEPSRRT</sequence>
<evidence type="ECO:0000313" key="1">
    <source>
        <dbReference type="EMBL" id="RMI28692.1"/>
    </source>
</evidence>
<dbReference type="AlphaFoldDB" id="A0A3M2KSQ0"/>
<reference evidence="1 2" key="1">
    <citation type="submission" date="2018-10" db="EMBL/GenBank/DDBJ databases">
        <title>Isolation from cow dung.</title>
        <authorList>
            <person name="Ling L."/>
        </authorList>
    </citation>
    <scope>NUCLEOTIDE SEQUENCE [LARGE SCALE GENOMIC DNA]</scope>
    <source>
        <strain evidence="1 2">NEAU-LL90</strain>
    </source>
</reference>
<evidence type="ECO:0000313" key="2">
    <source>
        <dbReference type="Proteomes" id="UP000279275"/>
    </source>
</evidence>
<keyword evidence="2" id="KW-1185">Reference proteome</keyword>
<accession>A0A3M2KSQ0</accession>
<organism evidence="1 2">
    <name type="scientific">Nocardia stercoris</name>
    <dbReference type="NCBI Taxonomy" id="2483361"/>
    <lineage>
        <taxon>Bacteria</taxon>
        <taxon>Bacillati</taxon>
        <taxon>Actinomycetota</taxon>
        <taxon>Actinomycetes</taxon>
        <taxon>Mycobacteriales</taxon>
        <taxon>Nocardiaceae</taxon>
        <taxon>Nocardia</taxon>
    </lineage>
</organism>
<comment type="caution">
    <text evidence="1">The sequence shown here is derived from an EMBL/GenBank/DDBJ whole genome shotgun (WGS) entry which is preliminary data.</text>
</comment>